<evidence type="ECO:0000313" key="4">
    <source>
        <dbReference type="Proteomes" id="UP001148838"/>
    </source>
</evidence>
<protein>
    <submittedName>
        <fullName evidence="3">Uncharacterized protein</fullName>
    </submittedName>
</protein>
<proteinExistence type="predicted"/>
<dbReference type="EMBL" id="JAJSOF020000003">
    <property type="protein sequence ID" value="KAJ4449119.1"/>
    <property type="molecule type" value="Genomic_DNA"/>
</dbReference>
<comment type="caution">
    <text evidence="3">The sequence shown here is derived from an EMBL/GenBank/DDBJ whole genome shotgun (WGS) entry which is preliminary data.</text>
</comment>
<dbReference type="Proteomes" id="UP001148838">
    <property type="component" value="Unassembled WGS sequence"/>
</dbReference>
<gene>
    <name evidence="3" type="ORF">ANN_00514</name>
</gene>
<feature type="compositionally biased region" description="Low complexity" evidence="1">
    <location>
        <begin position="23"/>
        <end position="37"/>
    </location>
</feature>
<feature type="region of interest" description="Disordered" evidence="1">
    <location>
        <begin position="19"/>
        <end position="51"/>
    </location>
</feature>
<sequence>MQKNPVLCIVSNCGNFNMDSEAKGNPKPQPGNQPKGGSNPRRTQLQTGGKRLNRLSTPVPKVLSYILRISFYVPEAILTSWFKNGRNMPPVTDNASVINVENKSSMTPMFKDANIFTQIKNLKIVYSKLYDISQLMNAFFAVFILLTFCRIFLAVIAYLYRMLQHFKEDVEDTIDLTIATISIDYIFQFLVQISGVHSGSFSEKVEIITVGEDQCRRFRT</sequence>
<accession>A0ABQ8TU75</accession>
<evidence type="ECO:0000256" key="1">
    <source>
        <dbReference type="SAM" id="MobiDB-lite"/>
    </source>
</evidence>
<keyword evidence="2" id="KW-1133">Transmembrane helix</keyword>
<name>A0ABQ8TU75_PERAM</name>
<keyword evidence="2" id="KW-0812">Transmembrane</keyword>
<organism evidence="3 4">
    <name type="scientific">Periplaneta americana</name>
    <name type="common">American cockroach</name>
    <name type="synonym">Blatta americana</name>
    <dbReference type="NCBI Taxonomy" id="6978"/>
    <lineage>
        <taxon>Eukaryota</taxon>
        <taxon>Metazoa</taxon>
        <taxon>Ecdysozoa</taxon>
        <taxon>Arthropoda</taxon>
        <taxon>Hexapoda</taxon>
        <taxon>Insecta</taxon>
        <taxon>Pterygota</taxon>
        <taxon>Neoptera</taxon>
        <taxon>Polyneoptera</taxon>
        <taxon>Dictyoptera</taxon>
        <taxon>Blattodea</taxon>
        <taxon>Blattoidea</taxon>
        <taxon>Blattidae</taxon>
        <taxon>Blattinae</taxon>
        <taxon>Periplaneta</taxon>
    </lineage>
</organism>
<evidence type="ECO:0000313" key="3">
    <source>
        <dbReference type="EMBL" id="KAJ4449119.1"/>
    </source>
</evidence>
<reference evidence="3 4" key="1">
    <citation type="journal article" date="2022" name="Allergy">
        <title>Genome assembly and annotation of Periplaneta americana reveal a comprehensive cockroach allergen profile.</title>
        <authorList>
            <person name="Wang L."/>
            <person name="Xiong Q."/>
            <person name="Saelim N."/>
            <person name="Wang L."/>
            <person name="Nong W."/>
            <person name="Wan A.T."/>
            <person name="Shi M."/>
            <person name="Liu X."/>
            <person name="Cao Q."/>
            <person name="Hui J.H.L."/>
            <person name="Sookrung N."/>
            <person name="Leung T.F."/>
            <person name="Tungtrongchitr A."/>
            <person name="Tsui S.K.W."/>
        </authorList>
    </citation>
    <scope>NUCLEOTIDE SEQUENCE [LARGE SCALE GENOMIC DNA]</scope>
    <source>
        <strain evidence="3">PWHHKU_190912</strain>
    </source>
</reference>
<keyword evidence="4" id="KW-1185">Reference proteome</keyword>
<evidence type="ECO:0000256" key="2">
    <source>
        <dbReference type="SAM" id="Phobius"/>
    </source>
</evidence>
<keyword evidence="2" id="KW-0472">Membrane</keyword>
<feature type="transmembrane region" description="Helical" evidence="2">
    <location>
        <begin position="138"/>
        <end position="160"/>
    </location>
</feature>